<dbReference type="Proteomes" id="UP000190896">
    <property type="component" value="Unassembled WGS sequence"/>
</dbReference>
<dbReference type="Gene3D" id="3.40.50.450">
    <property type="match status" value="1"/>
</dbReference>
<evidence type="ECO:0008006" key="3">
    <source>
        <dbReference type="Google" id="ProtNLM"/>
    </source>
</evidence>
<dbReference type="OrthoDB" id="283616at2"/>
<accession>A0A1T2KSY7</accession>
<organism evidence="1 2">
    <name type="scientific">Solemya velesiana gill symbiont</name>
    <dbReference type="NCBI Taxonomy" id="1918948"/>
    <lineage>
        <taxon>Bacteria</taxon>
        <taxon>Pseudomonadati</taxon>
        <taxon>Pseudomonadota</taxon>
        <taxon>Gammaproteobacteria</taxon>
        <taxon>sulfur-oxidizing symbionts</taxon>
    </lineage>
</organism>
<protein>
    <recommendedName>
        <fullName evidence="3">Molybdenum cofactor carrier</fullName>
    </recommendedName>
</protein>
<gene>
    <name evidence="1" type="ORF">BOW51_09525</name>
</gene>
<sequence length="161" mass="17861">MKDQAWCVEKVVSGGQTGVDRAGLDAALELGIPCGGWCPKGRRAVDGVIPDKYPLTETSAENYNRRTEWNVRDSDATLILNEGAFEGGTAVTQVYAEKHKRPCLVVALDQKHDHAPVRKWLADNRIKVLNVAGPREEKRPGIHQRAWDFLRILFSGCPEGQ</sequence>
<evidence type="ECO:0000313" key="1">
    <source>
        <dbReference type="EMBL" id="OOZ35969.1"/>
    </source>
</evidence>
<dbReference type="AlphaFoldDB" id="A0A1T2KSY7"/>
<evidence type="ECO:0000313" key="2">
    <source>
        <dbReference type="Proteomes" id="UP000190896"/>
    </source>
</evidence>
<dbReference type="RefSeq" id="WP_078487784.1">
    <property type="nucleotide sequence ID" value="NZ_MPRJ01000063.1"/>
</dbReference>
<dbReference type="EMBL" id="MPRJ01000063">
    <property type="protein sequence ID" value="OOZ35969.1"/>
    <property type="molecule type" value="Genomic_DNA"/>
</dbReference>
<proteinExistence type="predicted"/>
<name>A0A1T2KSY7_9GAMM</name>
<keyword evidence="2" id="KW-1185">Reference proteome</keyword>
<reference evidence="1 2" key="1">
    <citation type="submission" date="2016-11" db="EMBL/GenBank/DDBJ databases">
        <title>Mixed transmission modes and dynamic genome evolution in an obligate animal-bacterial symbiosis.</title>
        <authorList>
            <person name="Russell S.L."/>
            <person name="Corbett-Detig R.B."/>
            <person name="Cavanaugh C.M."/>
        </authorList>
    </citation>
    <scope>NUCLEOTIDE SEQUENCE [LARGE SCALE GENOMIC DNA]</scope>
    <source>
        <strain evidence="1">Se-Cadez</strain>
    </source>
</reference>
<dbReference type="Pfam" id="PF12694">
    <property type="entry name" value="cpYpsA"/>
    <property type="match status" value="1"/>
</dbReference>
<dbReference type="SUPFAM" id="SSF102405">
    <property type="entry name" value="MCP/YpsA-like"/>
    <property type="match status" value="1"/>
</dbReference>
<dbReference type="InterPro" id="IPR024755">
    <property type="entry name" value="cpYpsA"/>
</dbReference>
<comment type="caution">
    <text evidence="1">The sequence shown here is derived from an EMBL/GenBank/DDBJ whole genome shotgun (WGS) entry which is preliminary data.</text>
</comment>